<keyword evidence="9 20" id="KW-0132">Cell division</keyword>
<dbReference type="InterPro" id="IPR016169">
    <property type="entry name" value="FAD-bd_PCMH_sub2"/>
</dbReference>
<evidence type="ECO:0000256" key="18">
    <source>
        <dbReference type="ARBA" id="ARBA00031026"/>
    </source>
</evidence>
<dbReference type="PANTHER" id="PTHR21071">
    <property type="entry name" value="UDP-N-ACETYLENOLPYRUVOYLGLUCOSAMINE REDUCTASE"/>
    <property type="match status" value="1"/>
</dbReference>
<evidence type="ECO:0000256" key="5">
    <source>
        <dbReference type="ARBA" id="ARBA00010485"/>
    </source>
</evidence>
<keyword evidence="14 20" id="KW-0573">Peptidoglycan synthesis</keyword>
<dbReference type="Proteomes" id="UP001595476">
    <property type="component" value="Unassembled WGS sequence"/>
</dbReference>
<gene>
    <name evidence="20 22" type="primary">murB</name>
    <name evidence="22" type="ORF">ACFOEK_11115</name>
</gene>
<proteinExistence type="inferred from homology"/>
<evidence type="ECO:0000256" key="3">
    <source>
        <dbReference type="ARBA" id="ARBA00004496"/>
    </source>
</evidence>
<evidence type="ECO:0000256" key="20">
    <source>
        <dbReference type="HAMAP-Rule" id="MF_00037"/>
    </source>
</evidence>
<dbReference type="NCBIfam" id="NF000755">
    <property type="entry name" value="PRK00046.1"/>
    <property type="match status" value="1"/>
</dbReference>
<dbReference type="NCBIfam" id="NF010478">
    <property type="entry name" value="PRK13903.1"/>
    <property type="match status" value="1"/>
</dbReference>
<comment type="pathway">
    <text evidence="4 20">Cell wall biogenesis; peptidoglycan biosynthesis.</text>
</comment>
<dbReference type="InterPro" id="IPR011601">
    <property type="entry name" value="MurB_C"/>
</dbReference>
<dbReference type="SUPFAM" id="SSF56176">
    <property type="entry name" value="FAD-binding/transporter-associated domain-like"/>
    <property type="match status" value="1"/>
</dbReference>
<keyword evidence="17 20" id="KW-0961">Cell wall biogenesis/degradation</keyword>
<reference evidence="23" key="1">
    <citation type="journal article" date="2019" name="Int. J. Syst. Evol. Microbiol.">
        <title>The Global Catalogue of Microorganisms (GCM) 10K type strain sequencing project: providing services to taxonomists for standard genome sequencing and annotation.</title>
        <authorList>
            <consortium name="The Broad Institute Genomics Platform"/>
            <consortium name="The Broad Institute Genome Sequencing Center for Infectious Disease"/>
            <person name="Wu L."/>
            <person name="Ma J."/>
        </authorList>
    </citation>
    <scope>NUCLEOTIDE SEQUENCE [LARGE SCALE GENOMIC DNA]</scope>
    <source>
        <strain evidence="23">KCTC 52438</strain>
    </source>
</reference>
<evidence type="ECO:0000256" key="11">
    <source>
        <dbReference type="ARBA" id="ARBA00022827"/>
    </source>
</evidence>
<dbReference type="InterPro" id="IPR016166">
    <property type="entry name" value="FAD-bd_PCMH"/>
</dbReference>
<dbReference type="Pfam" id="PF02873">
    <property type="entry name" value="MurB_C"/>
    <property type="match status" value="1"/>
</dbReference>
<name>A0ABV7HCE9_9GAMM</name>
<feature type="domain" description="FAD-binding PCMH-type" evidence="21">
    <location>
        <begin position="25"/>
        <end position="195"/>
    </location>
</feature>
<keyword evidence="13 20" id="KW-0133">Cell shape</keyword>
<evidence type="ECO:0000256" key="7">
    <source>
        <dbReference type="ARBA" id="ARBA00015188"/>
    </source>
</evidence>
<evidence type="ECO:0000259" key="21">
    <source>
        <dbReference type="PROSITE" id="PS51387"/>
    </source>
</evidence>
<evidence type="ECO:0000256" key="19">
    <source>
        <dbReference type="ARBA" id="ARBA00048914"/>
    </source>
</evidence>
<dbReference type="HAMAP" id="MF_00037">
    <property type="entry name" value="MurB"/>
    <property type="match status" value="1"/>
</dbReference>
<dbReference type="EC" id="1.3.1.98" evidence="6 20"/>
<comment type="function">
    <text evidence="2 20">Cell wall formation.</text>
</comment>
<evidence type="ECO:0000256" key="9">
    <source>
        <dbReference type="ARBA" id="ARBA00022618"/>
    </source>
</evidence>
<dbReference type="PANTHER" id="PTHR21071:SF4">
    <property type="entry name" value="UDP-N-ACETYLENOLPYRUVOYLGLUCOSAMINE REDUCTASE"/>
    <property type="match status" value="1"/>
</dbReference>
<dbReference type="InterPro" id="IPR016167">
    <property type="entry name" value="FAD-bd_PCMH_sub1"/>
</dbReference>
<keyword evidence="23" id="KW-1185">Reference proteome</keyword>
<sequence>MSEHKTSQLRVEQNVNLKPLNTFGLEAIAKYYVRPSSLDQLQQAYEFAKEHGLACLVLGGGSNILFKQDHYSGLVIHLDIQGIHVEETNDQFYVVVGASENWHELTQFCVNKGIIGLENLSLIPGSVGACPVQNIGAYGVEVAEFISTVLCYDPTEGQVVELTAEQCAFGYRDSVFKRDKAHWVILEVRFVFSKSRKLSLEYGDIANRVDAKIQDDPRLALSPRLISEVICEIRSEKLPDPSITGNAGSFFKNPIVDASVFEVLKAKYPQLVAHPYGSQYKLAAGWLIDFLGFKGKTVGGAGVHKLQALVLVNNSGHATSKELFDLVGMIRQEVKSNFGIDLEIEPRVI</sequence>
<evidence type="ECO:0000256" key="16">
    <source>
        <dbReference type="ARBA" id="ARBA00023306"/>
    </source>
</evidence>
<dbReference type="NCBIfam" id="TIGR00179">
    <property type="entry name" value="murB"/>
    <property type="match status" value="1"/>
</dbReference>
<dbReference type="InterPro" id="IPR003170">
    <property type="entry name" value="MurB"/>
</dbReference>
<comment type="caution">
    <text evidence="22">The sequence shown here is derived from an EMBL/GenBank/DDBJ whole genome shotgun (WGS) entry which is preliminary data.</text>
</comment>
<evidence type="ECO:0000313" key="22">
    <source>
        <dbReference type="EMBL" id="MFC3151578.1"/>
    </source>
</evidence>
<comment type="subcellular location">
    <subcellularLocation>
        <location evidence="3 20">Cytoplasm</location>
    </subcellularLocation>
</comment>
<protein>
    <recommendedName>
        <fullName evidence="7 20">UDP-N-acetylenolpyruvoylglucosamine reductase</fullName>
        <ecNumber evidence="6 20">1.3.1.98</ecNumber>
    </recommendedName>
    <alternativeName>
        <fullName evidence="18 20">UDP-N-acetylmuramate dehydrogenase</fullName>
    </alternativeName>
</protein>
<dbReference type="Pfam" id="PF01565">
    <property type="entry name" value="FAD_binding_4"/>
    <property type="match status" value="1"/>
</dbReference>
<evidence type="ECO:0000256" key="1">
    <source>
        <dbReference type="ARBA" id="ARBA00001974"/>
    </source>
</evidence>
<keyword evidence="11 20" id="KW-0274">FAD</keyword>
<evidence type="ECO:0000256" key="17">
    <source>
        <dbReference type="ARBA" id="ARBA00023316"/>
    </source>
</evidence>
<feature type="active site" evidence="20">
    <location>
        <position position="172"/>
    </location>
</feature>
<accession>A0ABV7HCE9</accession>
<dbReference type="PROSITE" id="PS51387">
    <property type="entry name" value="FAD_PCMH"/>
    <property type="match status" value="1"/>
</dbReference>
<dbReference type="GO" id="GO:0008762">
    <property type="term" value="F:UDP-N-acetylmuramate dehydrogenase activity"/>
    <property type="evidence" value="ECO:0007669"/>
    <property type="project" value="UniProtKB-EC"/>
</dbReference>
<keyword evidence="12 20" id="KW-0521">NADP</keyword>
<evidence type="ECO:0000256" key="13">
    <source>
        <dbReference type="ARBA" id="ARBA00022960"/>
    </source>
</evidence>
<evidence type="ECO:0000256" key="10">
    <source>
        <dbReference type="ARBA" id="ARBA00022630"/>
    </source>
</evidence>
<dbReference type="Gene3D" id="3.30.43.10">
    <property type="entry name" value="Uridine Diphospho-n-acetylenolpyruvylglucosamine Reductase, domain 2"/>
    <property type="match status" value="1"/>
</dbReference>
<organism evidence="22 23">
    <name type="scientific">Litoribrevibacter euphylliae</name>
    <dbReference type="NCBI Taxonomy" id="1834034"/>
    <lineage>
        <taxon>Bacteria</taxon>
        <taxon>Pseudomonadati</taxon>
        <taxon>Pseudomonadota</taxon>
        <taxon>Gammaproteobacteria</taxon>
        <taxon>Oceanospirillales</taxon>
        <taxon>Oceanospirillaceae</taxon>
        <taxon>Litoribrevibacter</taxon>
    </lineage>
</organism>
<dbReference type="InterPro" id="IPR036635">
    <property type="entry name" value="MurB_C_sf"/>
</dbReference>
<evidence type="ECO:0000256" key="4">
    <source>
        <dbReference type="ARBA" id="ARBA00004752"/>
    </source>
</evidence>
<comment type="catalytic activity">
    <reaction evidence="19 20">
        <text>UDP-N-acetyl-alpha-D-muramate + NADP(+) = UDP-N-acetyl-3-O-(1-carboxyvinyl)-alpha-D-glucosamine + NADPH + H(+)</text>
        <dbReference type="Rhea" id="RHEA:12248"/>
        <dbReference type="ChEBI" id="CHEBI:15378"/>
        <dbReference type="ChEBI" id="CHEBI:57783"/>
        <dbReference type="ChEBI" id="CHEBI:58349"/>
        <dbReference type="ChEBI" id="CHEBI:68483"/>
        <dbReference type="ChEBI" id="CHEBI:70757"/>
        <dbReference type="EC" id="1.3.1.98"/>
    </reaction>
</comment>
<dbReference type="InterPro" id="IPR006094">
    <property type="entry name" value="Oxid_FAD_bind_N"/>
</dbReference>
<feature type="active site" evidence="20">
    <location>
        <position position="345"/>
    </location>
</feature>
<feature type="active site" description="Proton donor" evidence="20">
    <location>
        <position position="249"/>
    </location>
</feature>
<evidence type="ECO:0000256" key="6">
    <source>
        <dbReference type="ARBA" id="ARBA00012518"/>
    </source>
</evidence>
<evidence type="ECO:0000256" key="8">
    <source>
        <dbReference type="ARBA" id="ARBA00022490"/>
    </source>
</evidence>
<evidence type="ECO:0000256" key="2">
    <source>
        <dbReference type="ARBA" id="ARBA00003921"/>
    </source>
</evidence>
<keyword evidence="10 20" id="KW-0285">Flavoprotein</keyword>
<evidence type="ECO:0000313" key="23">
    <source>
        <dbReference type="Proteomes" id="UP001595476"/>
    </source>
</evidence>
<evidence type="ECO:0000256" key="12">
    <source>
        <dbReference type="ARBA" id="ARBA00022857"/>
    </source>
</evidence>
<dbReference type="SUPFAM" id="SSF56194">
    <property type="entry name" value="Uridine diphospho-N-Acetylenolpyruvylglucosamine reductase, MurB, C-terminal domain"/>
    <property type="match status" value="1"/>
</dbReference>
<comment type="cofactor">
    <cofactor evidence="1 20">
        <name>FAD</name>
        <dbReference type="ChEBI" id="CHEBI:57692"/>
    </cofactor>
</comment>
<dbReference type="InterPro" id="IPR036318">
    <property type="entry name" value="FAD-bd_PCMH-like_sf"/>
</dbReference>
<comment type="similarity">
    <text evidence="5 20">Belongs to the MurB family.</text>
</comment>
<keyword evidence="15 20" id="KW-0560">Oxidoreductase</keyword>
<evidence type="ECO:0000256" key="15">
    <source>
        <dbReference type="ARBA" id="ARBA00023002"/>
    </source>
</evidence>
<keyword evidence="8 20" id="KW-0963">Cytoplasm</keyword>
<evidence type="ECO:0000256" key="14">
    <source>
        <dbReference type="ARBA" id="ARBA00022984"/>
    </source>
</evidence>
<dbReference type="Gene3D" id="3.30.465.10">
    <property type="match status" value="1"/>
</dbReference>
<keyword evidence="16 20" id="KW-0131">Cell cycle</keyword>
<dbReference type="EMBL" id="JBHRSZ010000004">
    <property type="protein sequence ID" value="MFC3151578.1"/>
    <property type="molecule type" value="Genomic_DNA"/>
</dbReference>
<dbReference type="Gene3D" id="3.90.78.10">
    <property type="entry name" value="UDP-N-acetylenolpyruvoylglucosamine reductase, C-terminal domain"/>
    <property type="match status" value="1"/>
</dbReference>
<dbReference type="RefSeq" id="WP_386720601.1">
    <property type="nucleotide sequence ID" value="NZ_JBHRSZ010000004.1"/>
</dbReference>